<dbReference type="InterPro" id="IPR001199">
    <property type="entry name" value="Cyt_B5-like_heme/steroid-bd"/>
</dbReference>
<dbReference type="Pfam" id="PF00173">
    <property type="entry name" value="Cyt-b5"/>
    <property type="match status" value="1"/>
</dbReference>
<feature type="compositionally biased region" description="Low complexity" evidence="5">
    <location>
        <begin position="209"/>
        <end position="255"/>
    </location>
</feature>
<accession>A0A7C8PS08</accession>
<keyword evidence="3 4" id="KW-0408">Iron</keyword>
<gene>
    <name evidence="7" type="ORF">TWF788_007701</name>
</gene>
<proteinExistence type="inferred from homology"/>
<evidence type="ECO:0000256" key="4">
    <source>
        <dbReference type="RuleBase" id="RU362121"/>
    </source>
</evidence>
<dbReference type="GO" id="GO:0005737">
    <property type="term" value="C:cytoplasm"/>
    <property type="evidence" value="ECO:0007669"/>
    <property type="project" value="TreeGrafter"/>
</dbReference>
<feature type="region of interest" description="Disordered" evidence="5">
    <location>
        <begin position="191"/>
        <end position="285"/>
    </location>
</feature>
<feature type="compositionally biased region" description="Polar residues" evidence="5">
    <location>
        <begin position="256"/>
        <end position="265"/>
    </location>
</feature>
<dbReference type="GO" id="GO:0004128">
    <property type="term" value="F:cytochrome-b5 reductase activity, acting on NAD(P)H"/>
    <property type="evidence" value="ECO:0007669"/>
    <property type="project" value="TreeGrafter"/>
</dbReference>
<name>A0A7C8PS08_ORBOL</name>
<dbReference type="InterPro" id="IPR051872">
    <property type="entry name" value="Cytochrome_b5/Flavoprotein_Rdt"/>
</dbReference>
<dbReference type="EMBL" id="JAABOE010000044">
    <property type="protein sequence ID" value="KAF3177498.1"/>
    <property type="molecule type" value="Genomic_DNA"/>
</dbReference>
<dbReference type="SMART" id="SM01117">
    <property type="entry name" value="Cyt-b5"/>
    <property type="match status" value="1"/>
</dbReference>
<dbReference type="GO" id="GO:0020037">
    <property type="term" value="F:heme binding"/>
    <property type="evidence" value="ECO:0007669"/>
    <property type="project" value="UniProtKB-UniRule"/>
</dbReference>
<dbReference type="SUPFAM" id="SSF55856">
    <property type="entry name" value="Cytochrome b5-like heme/steroid binding domain"/>
    <property type="match status" value="1"/>
</dbReference>
<evidence type="ECO:0000313" key="7">
    <source>
        <dbReference type="EMBL" id="KAF3177498.1"/>
    </source>
</evidence>
<comment type="caution">
    <text evidence="7">The sequence shown here is derived from an EMBL/GenBank/DDBJ whole genome shotgun (WGS) entry which is preliminary data.</text>
</comment>
<evidence type="ECO:0000259" key="6">
    <source>
        <dbReference type="PROSITE" id="PS50255"/>
    </source>
</evidence>
<dbReference type="InterPro" id="IPR018506">
    <property type="entry name" value="Cyt_B5_heme-BS"/>
</dbReference>
<protein>
    <recommendedName>
        <fullName evidence="6">Cytochrome b5 heme-binding domain-containing protein</fullName>
    </recommendedName>
</protein>
<dbReference type="GO" id="GO:0046872">
    <property type="term" value="F:metal ion binding"/>
    <property type="evidence" value="ECO:0007669"/>
    <property type="project" value="UniProtKB-UniRule"/>
</dbReference>
<keyword evidence="1 4" id="KW-0349">Heme</keyword>
<feature type="domain" description="Cytochrome b5 heme-binding" evidence="6">
    <location>
        <begin position="300"/>
        <end position="380"/>
    </location>
</feature>
<dbReference type="AlphaFoldDB" id="A0A7C8PS08"/>
<dbReference type="PANTHER" id="PTHR46237">
    <property type="entry name" value="CYTOCHROME B5 REDUCTASE 4 FAMILY MEMBER"/>
    <property type="match status" value="1"/>
</dbReference>
<organism evidence="7 8">
    <name type="scientific">Orbilia oligospora</name>
    <name type="common">Nematode-trapping fungus</name>
    <name type="synonym">Arthrobotrys oligospora</name>
    <dbReference type="NCBI Taxonomy" id="2813651"/>
    <lineage>
        <taxon>Eukaryota</taxon>
        <taxon>Fungi</taxon>
        <taxon>Dikarya</taxon>
        <taxon>Ascomycota</taxon>
        <taxon>Pezizomycotina</taxon>
        <taxon>Orbiliomycetes</taxon>
        <taxon>Orbiliales</taxon>
        <taxon>Orbiliaceae</taxon>
        <taxon>Orbilia</taxon>
    </lineage>
</organism>
<keyword evidence="2 4" id="KW-0479">Metal-binding</keyword>
<sequence length="407" mass="43216">MFIGIAALVLAVGAYIYKEGLRPHEILTRLAGSFTFWGATGPQRTITDGSDSKESINLEKFKGSGDGTADGGYIAGLPSRRDKVDMVVVEDEEEDPTTPTAPVKIELSIPDVEAESKGIRSRKGKARRVPDDDSDEDLSVPMFPALNSAQRASKPASVPQAPSLVVPGSMGPPPLPVPKLATGPPSLTLPSFAAPGLMPPPSIPMRKPAGSSAAASARNAQYARPGGSSPSSLGVPPSASSLAVPPSASSSLGVPKTSSLQLPPTHSQPPPKPRQKVILTPGHSPLDWANHQRNLPFVPLRRIAPSELATHGARKNETKTYWTVLEGKVYDMTPYLPYHPGGEKELLRVAGKDGTKLFNLTHPWVNWDNMLRGCEVGILVSENEMLKKEVTVDSGAGGEEEDLESMD</sequence>
<dbReference type="PROSITE" id="PS50255">
    <property type="entry name" value="CYTOCHROME_B5_2"/>
    <property type="match status" value="1"/>
</dbReference>
<feature type="region of interest" description="Disordered" evidence="5">
    <location>
        <begin position="112"/>
        <end position="170"/>
    </location>
</feature>
<dbReference type="InterPro" id="IPR036400">
    <property type="entry name" value="Cyt_B5-like_heme/steroid_sf"/>
</dbReference>
<evidence type="ECO:0000313" key="8">
    <source>
        <dbReference type="Proteomes" id="UP000479691"/>
    </source>
</evidence>
<comment type="similarity">
    <text evidence="4">Belongs to the cytochrome b5 family.</text>
</comment>
<evidence type="ECO:0000256" key="2">
    <source>
        <dbReference type="ARBA" id="ARBA00022723"/>
    </source>
</evidence>
<dbReference type="Proteomes" id="UP000479691">
    <property type="component" value="Unassembled WGS sequence"/>
</dbReference>
<reference evidence="7 8" key="1">
    <citation type="submission" date="2019-06" db="EMBL/GenBank/DDBJ databases">
        <authorList>
            <person name="Palmer J.M."/>
        </authorList>
    </citation>
    <scope>NUCLEOTIDE SEQUENCE [LARGE SCALE GENOMIC DNA]</scope>
    <source>
        <strain evidence="7 8">TWF788</strain>
    </source>
</reference>
<evidence type="ECO:0000256" key="3">
    <source>
        <dbReference type="ARBA" id="ARBA00023004"/>
    </source>
</evidence>
<dbReference type="PANTHER" id="PTHR46237:SF1">
    <property type="entry name" value="CYTOCHROME B5 REDUCTASE 4"/>
    <property type="match status" value="1"/>
</dbReference>
<dbReference type="FunFam" id="3.10.120.10:FF:000001">
    <property type="entry name" value="Cytochrome b5 reductase 4"/>
    <property type="match status" value="1"/>
</dbReference>
<dbReference type="PROSITE" id="PS00191">
    <property type="entry name" value="CYTOCHROME_B5_1"/>
    <property type="match status" value="1"/>
</dbReference>
<evidence type="ECO:0000256" key="1">
    <source>
        <dbReference type="ARBA" id="ARBA00022617"/>
    </source>
</evidence>
<evidence type="ECO:0000256" key="5">
    <source>
        <dbReference type="SAM" id="MobiDB-lite"/>
    </source>
</evidence>
<dbReference type="Gene3D" id="3.10.120.10">
    <property type="entry name" value="Cytochrome b5-like heme/steroid binding domain"/>
    <property type="match status" value="1"/>
</dbReference>